<reference evidence="2" key="1">
    <citation type="submission" date="2013-07" db="EMBL/GenBank/DDBJ databases">
        <title>The Genome Sequence of Cryptococcus bestiolae CBS10118.</title>
        <authorList>
            <consortium name="The Broad Institute Genome Sequencing Platform"/>
            <person name="Cuomo C."/>
            <person name="Litvintseva A."/>
            <person name="Chen Y."/>
            <person name="Heitman J."/>
            <person name="Sun S."/>
            <person name="Springer D."/>
            <person name="Dromer F."/>
            <person name="Young S.K."/>
            <person name="Zeng Q."/>
            <person name="Gargeya S."/>
            <person name="Fitzgerald M."/>
            <person name="Abouelleil A."/>
            <person name="Alvarado L."/>
            <person name="Berlin A.M."/>
            <person name="Chapman S.B."/>
            <person name="Dewar J."/>
            <person name="Goldberg J."/>
            <person name="Griggs A."/>
            <person name="Gujja S."/>
            <person name="Hansen M."/>
            <person name="Howarth C."/>
            <person name="Imamovic A."/>
            <person name="Larimer J."/>
            <person name="McCowan C."/>
            <person name="Murphy C."/>
            <person name="Pearson M."/>
            <person name="Priest M."/>
            <person name="Roberts A."/>
            <person name="Saif S."/>
            <person name="Shea T."/>
            <person name="Sykes S."/>
            <person name="Wortman J."/>
            <person name="Nusbaum C."/>
            <person name="Birren B."/>
        </authorList>
    </citation>
    <scope>NUCLEOTIDE SEQUENCE [LARGE SCALE GENOMIC DNA]</scope>
    <source>
        <strain evidence="2">CBS 10118</strain>
    </source>
</reference>
<accession>A0A1B9G6A2</accession>
<dbReference type="EMBL" id="CP144541">
    <property type="protein sequence ID" value="WVW78905.1"/>
    <property type="molecule type" value="Genomic_DNA"/>
</dbReference>
<dbReference type="EMBL" id="KI894020">
    <property type="protein sequence ID" value="OCF26556.1"/>
    <property type="molecule type" value="Genomic_DNA"/>
</dbReference>
<reference evidence="3" key="4">
    <citation type="submission" date="2024-02" db="EMBL/GenBank/DDBJ databases">
        <title>Comparative genomics of Cryptococcus and Kwoniella reveals pathogenesis evolution and contrasting modes of karyotype evolution via chromosome fusion or intercentromeric recombination.</title>
        <authorList>
            <person name="Coelho M.A."/>
            <person name="David-Palma M."/>
            <person name="Shea T."/>
            <person name="Bowers K."/>
            <person name="McGinley-Smith S."/>
            <person name="Mohammad A.W."/>
            <person name="Gnirke A."/>
            <person name="Yurkov A.M."/>
            <person name="Nowrousian M."/>
            <person name="Sun S."/>
            <person name="Cuomo C.A."/>
            <person name="Heitman J."/>
        </authorList>
    </citation>
    <scope>NUCLEOTIDE SEQUENCE</scope>
    <source>
        <strain evidence="3">CBS 10118</strain>
    </source>
</reference>
<dbReference type="GeneID" id="30208641"/>
<evidence type="ECO:0000313" key="2">
    <source>
        <dbReference type="EMBL" id="OCF26556.1"/>
    </source>
</evidence>
<dbReference type="AlphaFoldDB" id="A0A1B9G6A2"/>
<dbReference type="KEGG" id="kbi:30208641"/>
<dbReference type="Proteomes" id="UP000092730">
    <property type="component" value="Chromosome 1"/>
</dbReference>
<feature type="compositionally biased region" description="Basic and acidic residues" evidence="1">
    <location>
        <begin position="61"/>
        <end position="82"/>
    </location>
</feature>
<feature type="compositionally biased region" description="Low complexity" evidence="1">
    <location>
        <begin position="1"/>
        <end position="26"/>
    </location>
</feature>
<name>A0A1B9G6A2_9TREE</name>
<organism evidence="2">
    <name type="scientific">Kwoniella bestiolae CBS 10118</name>
    <dbReference type="NCBI Taxonomy" id="1296100"/>
    <lineage>
        <taxon>Eukaryota</taxon>
        <taxon>Fungi</taxon>
        <taxon>Dikarya</taxon>
        <taxon>Basidiomycota</taxon>
        <taxon>Agaricomycotina</taxon>
        <taxon>Tremellomycetes</taxon>
        <taxon>Tremellales</taxon>
        <taxon>Cryptococcaceae</taxon>
        <taxon>Kwoniella</taxon>
    </lineage>
</organism>
<dbReference type="RefSeq" id="XP_019047626.1">
    <property type="nucleotide sequence ID" value="XM_019190878.1"/>
</dbReference>
<dbReference type="VEuPathDB" id="FungiDB:I302_04242"/>
<feature type="compositionally biased region" description="Polar residues" evidence="1">
    <location>
        <begin position="27"/>
        <end position="53"/>
    </location>
</feature>
<keyword evidence="4" id="KW-1185">Reference proteome</keyword>
<evidence type="ECO:0000313" key="3">
    <source>
        <dbReference type="EMBL" id="WVW78905.1"/>
    </source>
</evidence>
<protein>
    <submittedName>
        <fullName evidence="2">Uncharacterized protein</fullName>
    </submittedName>
</protein>
<feature type="compositionally biased region" description="Low complexity" evidence="1">
    <location>
        <begin position="108"/>
        <end position="120"/>
    </location>
</feature>
<proteinExistence type="predicted"/>
<evidence type="ECO:0000313" key="4">
    <source>
        <dbReference type="Proteomes" id="UP000092730"/>
    </source>
</evidence>
<feature type="compositionally biased region" description="Polar residues" evidence="1">
    <location>
        <begin position="91"/>
        <end position="105"/>
    </location>
</feature>
<reference evidence="2" key="3">
    <citation type="submission" date="2014-01" db="EMBL/GenBank/DDBJ databases">
        <title>Evolution of pathogenesis and genome organization in the Tremellales.</title>
        <authorList>
            <person name="Cuomo C."/>
            <person name="Litvintseva A."/>
            <person name="Heitman J."/>
            <person name="Chen Y."/>
            <person name="Sun S."/>
            <person name="Springer D."/>
            <person name="Dromer F."/>
            <person name="Young S."/>
            <person name="Zeng Q."/>
            <person name="Chapman S."/>
            <person name="Gujja S."/>
            <person name="Saif S."/>
            <person name="Birren B."/>
        </authorList>
    </citation>
    <scope>NUCLEOTIDE SEQUENCE</scope>
    <source>
        <strain evidence="2">CBS 10118</strain>
    </source>
</reference>
<gene>
    <name evidence="2" type="ORF">I302_04242</name>
    <name evidence="3" type="ORF">I302_100868</name>
</gene>
<evidence type="ECO:0000256" key="1">
    <source>
        <dbReference type="SAM" id="MobiDB-lite"/>
    </source>
</evidence>
<reference evidence="3" key="2">
    <citation type="submission" date="2013-07" db="EMBL/GenBank/DDBJ databases">
        <authorList>
            <consortium name="The Broad Institute Genome Sequencing Platform"/>
            <person name="Cuomo C."/>
            <person name="Litvintseva A."/>
            <person name="Chen Y."/>
            <person name="Heitman J."/>
            <person name="Sun S."/>
            <person name="Springer D."/>
            <person name="Dromer F."/>
            <person name="Young S.K."/>
            <person name="Zeng Q."/>
            <person name="Gargeya S."/>
            <person name="Fitzgerald M."/>
            <person name="Abouelleil A."/>
            <person name="Alvarado L."/>
            <person name="Berlin A.M."/>
            <person name="Chapman S.B."/>
            <person name="Dewar J."/>
            <person name="Goldberg J."/>
            <person name="Griggs A."/>
            <person name="Gujja S."/>
            <person name="Hansen M."/>
            <person name="Howarth C."/>
            <person name="Imamovic A."/>
            <person name="Larimer J."/>
            <person name="McCowan C."/>
            <person name="Murphy C."/>
            <person name="Pearson M."/>
            <person name="Priest M."/>
            <person name="Roberts A."/>
            <person name="Saif S."/>
            <person name="Shea T."/>
            <person name="Sykes S."/>
            <person name="Wortman J."/>
            <person name="Nusbaum C."/>
            <person name="Birren B."/>
        </authorList>
    </citation>
    <scope>NUCLEOTIDE SEQUENCE</scope>
    <source>
        <strain evidence="3">CBS 10118</strain>
    </source>
</reference>
<feature type="region of interest" description="Disordered" evidence="1">
    <location>
        <begin position="1"/>
        <end position="175"/>
    </location>
</feature>
<sequence length="175" mass="18820">MSYTSNSRASSGYSSYGSSSPASYLYNQSTCDRPSSSSGYSDIKSRSASSVQSRHGGYHSYDLRDEARHMYDRSGDGSERFSDGSSVGIYTAQNSPTFSSYSAGESQGRYSYSRPGSPRSPYHDSETSSNLVPSMYPSPPGSPFHVPSTGYSYSRPPESPLSNGSGHPDDIRASD</sequence>